<evidence type="ECO:0000256" key="6">
    <source>
        <dbReference type="ARBA" id="ARBA00023163"/>
    </source>
</evidence>
<dbReference type="Gene3D" id="1.10.1740.10">
    <property type="match status" value="1"/>
</dbReference>
<dbReference type="InterPro" id="IPR013324">
    <property type="entry name" value="RNA_pol_sigma_r3/r4-like"/>
</dbReference>
<dbReference type="Pfam" id="PF08281">
    <property type="entry name" value="Sigma70_r4_2"/>
    <property type="match status" value="1"/>
</dbReference>
<keyword evidence="6 7" id="KW-0804">Transcription</keyword>
<comment type="similarity">
    <text evidence="1 7">Belongs to the sigma-70 factor family. ECF subfamily.</text>
</comment>
<comment type="caution">
    <text evidence="10">The sequence shown here is derived from an EMBL/GenBank/DDBJ whole genome shotgun (WGS) entry which is preliminary data.</text>
</comment>
<dbReference type="InterPro" id="IPR014284">
    <property type="entry name" value="RNA_pol_sigma-70_dom"/>
</dbReference>
<gene>
    <name evidence="10" type="ORF">ACFO4N_12175</name>
</gene>
<dbReference type="InterPro" id="IPR013249">
    <property type="entry name" value="RNA_pol_sigma70_r4_t2"/>
</dbReference>
<sequence length="327" mass="37283">MKKAYQMGVDHLAKDHELGALSAPLRDYQKEFDALIAPHRSALWRYCRMVTGSPWDAEDLVQETLLKAYATLPKLWQPVISKAFLFRIATNTWLNQMRKTKFLSESPIEDHDSIAVDADPFETREAMERLIQFLPSRQAVVVLLCDVFKFRANEVAGMVETSEGAVKALLHRARTKLQTLREQEDLKEPQQKTLTKEQVAVVEAYLSAFNQRDPDAIARLMDDHVVTDIVNVSEEHGKAIVRDHSLADWAKDPMPMWASLRILWNKPAIVVMTKADDEDVLYDLIELEIENGAITKKKDYYFCQDLLKEAGKALNVPVHLNGYVYGG</sequence>
<evidence type="ECO:0000313" key="10">
    <source>
        <dbReference type="EMBL" id="MFC4619469.1"/>
    </source>
</evidence>
<accession>A0ABV9GMK7</accession>
<dbReference type="Proteomes" id="UP001596022">
    <property type="component" value="Unassembled WGS sequence"/>
</dbReference>
<dbReference type="SUPFAM" id="SSF88659">
    <property type="entry name" value="Sigma3 and sigma4 domains of RNA polymerase sigma factors"/>
    <property type="match status" value="1"/>
</dbReference>
<dbReference type="PROSITE" id="PS01063">
    <property type="entry name" value="SIGMA70_ECF"/>
    <property type="match status" value="1"/>
</dbReference>
<evidence type="ECO:0000256" key="7">
    <source>
        <dbReference type="RuleBase" id="RU000716"/>
    </source>
</evidence>
<keyword evidence="3 7" id="KW-0805">Transcription regulation</keyword>
<keyword evidence="5 7" id="KW-0238">DNA-binding</keyword>
<evidence type="ECO:0000313" key="11">
    <source>
        <dbReference type="Proteomes" id="UP001596022"/>
    </source>
</evidence>
<dbReference type="InterPro" id="IPR013325">
    <property type="entry name" value="RNA_pol_sigma_r2"/>
</dbReference>
<reference evidence="11" key="1">
    <citation type="journal article" date="2019" name="Int. J. Syst. Evol. Microbiol.">
        <title>The Global Catalogue of Microorganisms (GCM) 10K type strain sequencing project: providing services to taxonomists for standard genome sequencing and annotation.</title>
        <authorList>
            <consortium name="The Broad Institute Genomics Platform"/>
            <consortium name="The Broad Institute Genome Sequencing Center for Infectious Disease"/>
            <person name="Wu L."/>
            <person name="Ma J."/>
        </authorList>
    </citation>
    <scope>NUCLEOTIDE SEQUENCE [LARGE SCALE GENOMIC DNA]</scope>
    <source>
        <strain evidence="11">CGMCC 1.16306</strain>
    </source>
</reference>
<dbReference type="PANTHER" id="PTHR43133">
    <property type="entry name" value="RNA POLYMERASE ECF-TYPE SIGMA FACTO"/>
    <property type="match status" value="1"/>
</dbReference>
<feature type="domain" description="RNA polymerase sigma factor 70 region 4 type 2" evidence="9">
    <location>
        <begin position="125"/>
        <end position="177"/>
    </location>
</feature>
<evidence type="ECO:0000259" key="8">
    <source>
        <dbReference type="Pfam" id="PF04542"/>
    </source>
</evidence>
<dbReference type="PANTHER" id="PTHR43133:SF8">
    <property type="entry name" value="RNA POLYMERASE SIGMA FACTOR HI_1459-RELATED"/>
    <property type="match status" value="1"/>
</dbReference>
<proteinExistence type="inferred from homology"/>
<dbReference type="Gene3D" id="1.10.10.10">
    <property type="entry name" value="Winged helix-like DNA-binding domain superfamily/Winged helix DNA-binding domain"/>
    <property type="match status" value="1"/>
</dbReference>
<evidence type="ECO:0000256" key="3">
    <source>
        <dbReference type="ARBA" id="ARBA00023015"/>
    </source>
</evidence>
<evidence type="ECO:0000256" key="5">
    <source>
        <dbReference type="ARBA" id="ARBA00023125"/>
    </source>
</evidence>
<feature type="domain" description="RNA polymerase sigma-70 region 2" evidence="8">
    <location>
        <begin position="35"/>
        <end position="101"/>
    </location>
</feature>
<evidence type="ECO:0000256" key="2">
    <source>
        <dbReference type="ARBA" id="ARBA00011344"/>
    </source>
</evidence>
<keyword evidence="11" id="KW-1185">Reference proteome</keyword>
<evidence type="ECO:0000256" key="4">
    <source>
        <dbReference type="ARBA" id="ARBA00023082"/>
    </source>
</evidence>
<comment type="subunit">
    <text evidence="2">Interacts transiently with the RNA polymerase catalytic core formed by RpoA, RpoB, RpoC and RpoZ (2 alpha, 1 beta, 1 beta' and 1 omega subunit) to form the RNA polymerase holoenzyme that can initiate transcription.</text>
</comment>
<protein>
    <recommendedName>
        <fullName evidence="7">RNA polymerase sigma factor</fullName>
    </recommendedName>
</protein>
<dbReference type="SUPFAM" id="SSF54427">
    <property type="entry name" value="NTF2-like"/>
    <property type="match status" value="1"/>
</dbReference>
<dbReference type="NCBIfam" id="TIGR02937">
    <property type="entry name" value="sigma70-ECF"/>
    <property type="match status" value="1"/>
</dbReference>
<dbReference type="SUPFAM" id="SSF88946">
    <property type="entry name" value="Sigma2 domain of RNA polymerase sigma factors"/>
    <property type="match status" value="1"/>
</dbReference>
<organism evidence="10 11">
    <name type="scientific">Camelliibacillus cellulosilyticus</name>
    <dbReference type="NCBI Taxonomy" id="2174486"/>
    <lineage>
        <taxon>Bacteria</taxon>
        <taxon>Bacillati</taxon>
        <taxon>Bacillota</taxon>
        <taxon>Bacilli</taxon>
        <taxon>Bacillales</taxon>
        <taxon>Sporolactobacillaceae</taxon>
        <taxon>Camelliibacillus</taxon>
    </lineage>
</organism>
<dbReference type="Gene3D" id="3.10.450.50">
    <property type="match status" value="1"/>
</dbReference>
<name>A0ABV9GMK7_9BACL</name>
<dbReference type="Pfam" id="PF04542">
    <property type="entry name" value="Sigma70_r2"/>
    <property type="match status" value="1"/>
</dbReference>
<dbReference type="InterPro" id="IPR039425">
    <property type="entry name" value="RNA_pol_sigma-70-like"/>
</dbReference>
<dbReference type="InterPro" id="IPR036388">
    <property type="entry name" value="WH-like_DNA-bd_sf"/>
</dbReference>
<dbReference type="InterPro" id="IPR032710">
    <property type="entry name" value="NTF2-like_dom_sf"/>
</dbReference>
<keyword evidence="4 7" id="KW-0731">Sigma factor</keyword>
<dbReference type="InterPro" id="IPR000838">
    <property type="entry name" value="RNA_pol_sigma70_ECF_CS"/>
</dbReference>
<evidence type="ECO:0000259" key="9">
    <source>
        <dbReference type="Pfam" id="PF08281"/>
    </source>
</evidence>
<dbReference type="EMBL" id="JBHSFW010000009">
    <property type="protein sequence ID" value="MFC4619469.1"/>
    <property type="molecule type" value="Genomic_DNA"/>
</dbReference>
<dbReference type="InterPro" id="IPR007627">
    <property type="entry name" value="RNA_pol_sigma70_r2"/>
</dbReference>
<evidence type="ECO:0000256" key="1">
    <source>
        <dbReference type="ARBA" id="ARBA00010641"/>
    </source>
</evidence>